<keyword evidence="3" id="KW-1185">Reference proteome</keyword>
<accession>A0AAW0A8Z4</accession>
<evidence type="ECO:0000256" key="1">
    <source>
        <dbReference type="SAM" id="MobiDB-lite"/>
    </source>
</evidence>
<dbReference type="EMBL" id="JAWWNJ010000079">
    <property type="protein sequence ID" value="KAK7002463.1"/>
    <property type="molecule type" value="Genomic_DNA"/>
</dbReference>
<dbReference type="Proteomes" id="UP001362999">
    <property type="component" value="Unassembled WGS sequence"/>
</dbReference>
<proteinExistence type="predicted"/>
<organism evidence="2 3">
    <name type="scientific">Favolaschia claudopus</name>
    <dbReference type="NCBI Taxonomy" id="2862362"/>
    <lineage>
        <taxon>Eukaryota</taxon>
        <taxon>Fungi</taxon>
        <taxon>Dikarya</taxon>
        <taxon>Basidiomycota</taxon>
        <taxon>Agaricomycotina</taxon>
        <taxon>Agaricomycetes</taxon>
        <taxon>Agaricomycetidae</taxon>
        <taxon>Agaricales</taxon>
        <taxon>Marasmiineae</taxon>
        <taxon>Mycenaceae</taxon>
        <taxon>Favolaschia</taxon>
    </lineage>
</organism>
<evidence type="ECO:0000313" key="3">
    <source>
        <dbReference type="Proteomes" id="UP001362999"/>
    </source>
</evidence>
<sequence>MAMRKGTCTPAPPNFAHPGPGAPILNNKPVTRAHTCGIPVQRVMGLKKLCGLDITPVRNIVRMSGSGREIEVRDGGEGEDVKGRGDGSCTDMQPVCVTSAVLSRGVQVDRQGIHAAINKFGIKQASRIEMILTSKANGWVSVEGEHYRTPEWTCNTSPSLPCPLLRTSKLRKRGRKKRKHSLIRPDPRHLVIAVIAARHARAPTMSSSSSAPLPSVFSPTQPENARSELRINQRGVIGNECGWDMWVEGVCGECVREVEAGTREATLIRGGSLRMGGGWDGGGNGNGMPPVTTALGHRLIEHTFPPINIKIHSSRKREGTSTARRAHSTQLDANGVESSAGCAMLFGYQQAAAMAKQLSPNAGADAKAREGGGAAETPGFDVVCCVVTDSEDIGGTENVWRGRVRREKEK</sequence>
<protein>
    <submittedName>
        <fullName evidence="2">Uncharacterized protein</fullName>
    </submittedName>
</protein>
<dbReference type="AlphaFoldDB" id="A0AAW0A8Z4"/>
<evidence type="ECO:0000313" key="2">
    <source>
        <dbReference type="EMBL" id="KAK7002463.1"/>
    </source>
</evidence>
<name>A0AAW0A8Z4_9AGAR</name>
<gene>
    <name evidence="2" type="ORF">R3P38DRAFT_2794964</name>
</gene>
<reference evidence="2 3" key="1">
    <citation type="journal article" date="2024" name="J Genomics">
        <title>Draft genome sequencing and assembly of Favolaschia claudopus CIRM-BRFM 2984 isolated from oak limbs.</title>
        <authorList>
            <person name="Navarro D."/>
            <person name="Drula E."/>
            <person name="Chaduli D."/>
            <person name="Cazenave R."/>
            <person name="Ahrendt S."/>
            <person name="Wang J."/>
            <person name="Lipzen A."/>
            <person name="Daum C."/>
            <person name="Barry K."/>
            <person name="Grigoriev I.V."/>
            <person name="Favel A."/>
            <person name="Rosso M.N."/>
            <person name="Martin F."/>
        </authorList>
    </citation>
    <scope>NUCLEOTIDE SEQUENCE [LARGE SCALE GENOMIC DNA]</scope>
    <source>
        <strain evidence="2 3">CIRM-BRFM 2984</strain>
    </source>
</reference>
<comment type="caution">
    <text evidence="2">The sequence shown here is derived from an EMBL/GenBank/DDBJ whole genome shotgun (WGS) entry which is preliminary data.</text>
</comment>
<feature type="region of interest" description="Disordered" evidence="1">
    <location>
        <begin position="1"/>
        <end position="23"/>
    </location>
</feature>